<gene>
    <name evidence="1" type="ORF">TorRG33x02_358210</name>
</gene>
<keyword evidence="2" id="KW-1185">Reference proteome</keyword>
<dbReference type="AlphaFoldDB" id="A0A2P5A410"/>
<proteinExistence type="predicted"/>
<dbReference type="InParanoid" id="A0A2P5A410"/>
<name>A0A2P5A410_TREOI</name>
<feature type="non-terminal residue" evidence="1">
    <location>
        <position position="1"/>
    </location>
</feature>
<accession>A0A2P5A410</accession>
<sequence>LLQILEPHLPPTSRFFLSFSLSPESLISSPLPKAISSDKSVVGDSISLSLLVFECDLSPKASHPRTLYLEKEDLYFAKSSFF</sequence>
<reference evidence="2" key="1">
    <citation type="submission" date="2016-06" db="EMBL/GenBank/DDBJ databases">
        <title>Parallel loss of symbiosis genes in relatives of nitrogen-fixing non-legume Parasponia.</title>
        <authorList>
            <person name="Van Velzen R."/>
            <person name="Holmer R."/>
            <person name="Bu F."/>
            <person name="Rutten L."/>
            <person name="Van Zeijl A."/>
            <person name="Liu W."/>
            <person name="Santuari L."/>
            <person name="Cao Q."/>
            <person name="Sharma T."/>
            <person name="Shen D."/>
            <person name="Roswanjaya Y."/>
            <person name="Wardhani T."/>
            <person name="Kalhor M.S."/>
            <person name="Jansen J."/>
            <person name="Van den Hoogen J."/>
            <person name="Gungor B."/>
            <person name="Hartog M."/>
            <person name="Hontelez J."/>
            <person name="Verver J."/>
            <person name="Yang W.-C."/>
            <person name="Schijlen E."/>
            <person name="Repin R."/>
            <person name="Schilthuizen M."/>
            <person name="Schranz E."/>
            <person name="Heidstra R."/>
            <person name="Miyata K."/>
            <person name="Fedorova E."/>
            <person name="Kohlen W."/>
            <person name="Bisseling T."/>
            <person name="Smit S."/>
            <person name="Geurts R."/>
        </authorList>
    </citation>
    <scope>NUCLEOTIDE SEQUENCE [LARGE SCALE GENOMIC DNA]</scope>
    <source>
        <strain evidence="2">cv. RG33-2</strain>
    </source>
</reference>
<evidence type="ECO:0000313" key="2">
    <source>
        <dbReference type="Proteomes" id="UP000237000"/>
    </source>
</evidence>
<organism evidence="1 2">
    <name type="scientific">Trema orientale</name>
    <name type="common">Charcoal tree</name>
    <name type="synonym">Celtis orientalis</name>
    <dbReference type="NCBI Taxonomy" id="63057"/>
    <lineage>
        <taxon>Eukaryota</taxon>
        <taxon>Viridiplantae</taxon>
        <taxon>Streptophyta</taxon>
        <taxon>Embryophyta</taxon>
        <taxon>Tracheophyta</taxon>
        <taxon>Spermatophyta</taxon>
        <taxon>Magnoliopsida</taxon>
        <taxon>eudicotyledons</taxon>
        <taxon>Gunneridae</taxon>
        <taxon>Pentapetalae</taxon>
        <taxon>rosids</taxon>
        <taxon>fabids</taxon>
        <taxon>Rosales</taxon>
        <taxon>Cannabaceae</taxon>
        <taxon>Trema</taxon>
    </lineage>
</organism>
<dbReference type="Proteomes" id="UP000237000">
    <property type="component" value="Unassembled WGS sequence"/>
</dbReference>
<comment type="caution">
    <text evidence="1">The sequence shown here is derived from an EMBL/GenBank/DDBJ whole genome shotgun (WGS) entry which is preliminary data.</text>
</comment>
<protein>
    <submittedName>
        <fullName evidence="1">Uncharacterized protein</fullName>
    </submittedName>
</protein>
<dbReference type="EMBL" id="JXTC01001486">
    <property type="protein sequence ID" value="PON31283.1"/>
    <property type="molecule type" value="Genomic_DNA"/>
</dbReference>
<evidence type="ECO:0000313" key="1">
    <source>
        <dbReference type="EMBL" id="PON31283.1"/>
    </source>
</evidence>